<gene>
    <name evidence="1" type="ORF">GCM10007940_33160</name>
</gene>
<dbReference type="EMBL" id="BSOH01000021">
    <property type="protein sequence ID" value="GLR18700.1"/>
    <property type="molecule type" value="Genomic_DNA"/>
</dbReference>
<protein>
    <submittedName>
        <fullName evidence="1">Uncharacterized protein</fullName>
    </submittedName>
</protein>
<accession>A0AA37SS05</accession>
<name>A0AA37SS05_9BACT</name>
<dbReference type="Proteomes" id="UP001156666">
    <property type="component" value="Unassembled WGS sequence"/>
</dbReference>
<evidence type="ECO:0000313" key="1">
    <source>
        <dbReference type="EMBL" id="GLR18700.1"/>
    </source>
</evidence>
<sequence length="175" mass="20499">MLILTSFLFVFYVNGQRDLGIESIESQLDEMNLAFDMPTENAFKFSKLRKSEFFEYDTRIRARSNEMEVLIALHPDGKDSLTTLFPHLEFQRLLANLSPNDDEQNIMVVGWRAQKLKERNADWGAEAYFKPRKDISNFPYLKLIGFYREGQGMVVMAYCFDKPDMVPQLISFQEE</sequence>
<evidence type="ECO:0000313" key="2">
    <source>
        <dbReference type="Proteomes" id="UP001156666"/>
    </source>
</evidence>
<keyword evidence="2" id="KW-1185">Reference proteome</keyword>
<organism evidence="1 2">
    <name type="scientific">Portibacter lacus</name>
    <dbReference type="NCBI Taxonomy" id="1099794"/>
    <lineage>
        <taxon>Bacteria</taxon>
        <taxon>Pseudomonadati</taxon>
        <taxon>Bacteroidota</taxon>
        <taxon>Saprospiria</taxon>
        <taxon>Saprospirales</taxon>
        <taxon>Haliscomenobacteraceae</taxon>
        <taxon>Portibacter</taxon>
    </lineage>
</organism>
<proteinExistence type="predicted"/>
<dbReference type="AlphaFoldDB" id="A0AA37SS05"/>
<reference evidence="1" key="1">
    <citation type="journal article" date="2014" name="Int. J. Syst. Evol. Microbiol.">
        <title>Complete genome sequence of Corynebacterium casei LMG S-19264T (=DSM 44701T), isolated from a smear-ripened cheese.</title>
        <authorList>
            <consortium name="US DOE Joint Genome Institute (JGI-PGF)"/>
            <person name="Walter F."/>
            <person name="Albersmeier A."/>
            <person name="Kalinowski J."/>
            <person name="Ruckert C."/>
        </authorList>
    </citation>
    <scope>NUCLEOTIDE SEQUENCE</scope>
    <source>
        <strain evidence="1">NBRC 108769</strain>
    </source>
</reference>
<comment type="caution">
    <text evidence="1">The sequence shown here is derived from an EMBL/GenBank/DDBJ whole genome shotgun (WGS) entry which is preliminary data.</text>
</comment>
<reference evidence="1" key="2">
    <citation type="submission" date="2023-01" db="EMBL/GenBank/DDBJ databases">
        <title>Draft genome sequence of Portibacter lacus strain NBRC 108769.</title>
        <authorList>
            <person name="Sun Q."/>
            <person name="Mori K."/>
        </authorList>
    </citation>
    <scope>NUCLEOTIDE SEQUENCE</scope>
    <source>
        <strain evidence="1">NBRC 108769</strain>
    </source>
</reference>